<evidence type="ECO:0000313" key="3">
    <source>
        <dbReference type="Proteomes" id="UP000639403"/>
    </source>
</evidence>
<gene>
    <name evidence="2" type="ORF">IEO21_03973</name>
</gene>
<protein>
    <submittedName>
        <fullName evidence="2">Uncharacterized protein</fullName>
    </submittedName>
</protein>
<dbReference type="AlphaFoldDB" id="A0A8H7U3P6"/>
<name>A0A8H7U3P6_9APHY</name>
<dbReference type="Proteomes" id="UP000639403">
    <property type="component" value="Unassembled WGS sequence"/>
</dbReference>
<keyword evidence="1" id="KW-0472">Membrane</keyword>
<dbReference type="EMBL" id="JADOXO010000054">
    <property type="protein sequence ID" value="KAF9816668.1"/>
    <property type="molecule type" value="Genomic_DNA"/>
</dbReference>
<feature type="transmembrane region" description="Helical" evidence="1">
    <location>
        <begin position="12"/>
        <end position="33"/>
    </location>
</feature>
<keyword evidence="1" id="KW-1133">Transmembrane helix</keyword>
<reference evidence="2" key="2">
    <citation type="journal article" name="Front. Microbiol.">
        <title>Degradative Capacity of Two Strains of Rhodonia placenta: From Phenotype to Genotype.</title>
        <authorList>
            <person name="Kolle M."/>
            <person name="Horta M.A.C."/>
            <person name="Nowrousian M."/>
            <person name="Ohm R.A."/>
            <person name="Benz J.P."/>
            <person name="Pilgard A."/>
        </authorList>
    </citation>
    <scope>NUCLEOTIDE SEQUENCE</scope>
    <source>
        <strain evidence="2">FPRL280</strain>
    </source>
</reference>
<accession>A0A8H7U3P6</accession>
<evidence type="ECO:0000313" key="2">
    <source>
        <dbReference type="EMBL" id="KAF9816668.1"/>
    </source>
</evidence>
<comment type="caution">
    <text evidence="2">The sequence shown here is derived from an EMBL/GenBank/DDBJ whole genome shotgun (WGS) entry which is preliminary data.</text>
</comment>
<proteinExistence type="predicted"/>
<keyword evidence="1" id="KW-0812">Transmembrane</keyword>
<organism evidence="2 3">
    <name type="scientific">Rhodonia placenta</name>
    <dbReference type="NCBI Taxonomy" id="104341"/>
    <lineage>
        <taxon>Eukaryota</taxon>
        <taxon>Fungi</taxon>
        <taxon>Dikarya</taxon>
        <taxon>Basidiomycota</taxon>
        <taxon>Agaricomycotina</taxon>
        <taxon>Agaricomycetes</taxon>
        <taxon>Polyporales</taxon>
        <taxon>Adustoporiaceae</taxon>
        <taxon>Rhodonia</taxon>
    </lineage>
</organism>
<sequence length="85" mass="9621">MSDPATLLNNTVGAYFIGCIISSMYVHSPVLIFKRITINHQVLWVEDVTHHEDLLRNEAITPKSWERTVVWALGGFIITVVQQSV</sequence>
<evidence type="ECO:0000256" key="1">
    <source>
        <dbReference type="SAM" id="Phobius"/>
    </source>
</evidence>
<reference evidence="2" key="1">
    <citation type="submission" date="2020-11" db="EMBL/GenBank/DDBJ databases">
        <authorList>
            <person name="Koelle M."/>
            <person name="Horta M.A.C."/>
            <person name="Nowrousian M."/>
            <person name="Ohm R.A."/>
            <person name="Benz P."/>
            <person name="Pilgard A."/>
        </authorList>
    </citation>
    <scope>NUCLEOTIDE SEQUENCE</scope>
    <source>
        <strain evidence="2">FPRL280</strain>
    </source>
</reference>